<proteinExistence type="predicted"/>
<organism evidence="1">
    <name type="scientific">Lepeophtheirus salmonis</name>
    <name type="common">Salmon louse</name>
    <name type="synonym">Caligus salmonis</name>
    <dbReference type="NCBI Taxonomy" id="72036"/>
    <lineage>
        <taxon>Eukaryota</taxon>
        <taxon>Metazoa</taxon>
        <taxon>Ecdysozoa</taxon>
        <taxon>Arthropoda</taxon>
        <taxon>Crustacea</taxon>
        <taxon>Multicrustacea</taxon>
        <taxon>Hexanauplia</taxon>
        <taxon>Copepoda</taxon>
        <taxon>Siphonostomatoida</taxon>
        <taxon>Caligidae</taxon>
        <taxon>Lepeophtheirus</taxon>
    </lineage>
</organism>
<name>A0A0K2TYF8_LEPSM</name>
<evidence type="ECO:0000313" key="1">
    <source>
        <dbReference type="EMBL" id="CDW31033.1"/>
    </source>
</evidence>
<reference evidence="1" key="1">
    <citation type="submission" date="2014-05" db="EMBL/GenBank/DDBJ databases">
        <authorList>
            <person name="Chronopoulou M."/>
        </authorList>
    </citation>
    <scope>NUCLEOTIDE SEQUENCE</scope>
    <source>
        <tissue evidence="1">Whole organism</tissue>
    </source>
</reference>
<protein>
    <submittedName>
        <fullName evidence="1">Uncharacterized protein</fullName>
    </submittedName>
</protein>
<dbReference type="AlphaFoldDB" id="A0A0K2TYF8"/>
<sequence length="38" mass="4641">MPSFFTILIKSYQDISFLWHIIQFNALSYITHKYKITM</sequence>
<accession>A0A0K2TYF8</accession>
<dbReference type="EMBL" id="HACA01013672">
    <property type="protein sequence ID" value="CDW31033.1"/>
    <property type="molecule type" value="Transcribed_RNA"/>
</dbReference>